<dbReference type="OrthoDB" id="10005864at2"/>
<evidence type="ECO:0000313" key="2">
    <source>
        <dbReference type="Proteomes" id="UP000305282"/>
    </source>
</evidence>
<protein>
    <submittedName>
        <fullName evidence="1">Uncharacterized protein</fullName>
    </submittedName>
</protein>
<gene>
    <name evidence="1" type="ORF">E7Y31_15870</name>
</gene>
<dbReference type="Proteomes" id="UP000305282">
    <property type="component" value="Unassembled WGS sequence"/>
</dbReference>
<evidence type="ECO:0000313" key="1">
    <source>
        <dbReference type="EMBL" id="THJ70229.1"/>
    </source>
</evidence>
<organism evidence="1 2">
    <name type="scientific">Candidatus Frankia alpina</name>
    <dbReference type="NCBI Taxonomy" id="2699483"/>
    <lineage>
        <taxon>Bacteria</taxon>
        <taxon>Bacillati</taxon>
        <taxon>Actinomycetota</taxon>
        <taxon>Actinomycetes</taxon>
        <taxon>Frankiales</taxon>
        <taxon>Frankiaceae</taxon>
        <taxon>Frankia</taxon>
    </lineage>
</organism>
<dbReference type="RefSeq" id="WP_136448795.1">
    <property type="nucleotide sequence ID" value="NZ_CADCWT010000023.1"/>
</dbReference>
<sequence>MTTLNTTTSVSDRQAAALRAGLVLLSRVGDTAAFYLTFDAPTYDTAPTLNALIADRTPRDKRSAAATDTARLTDLRFVAIALDTPLNDVRDYDDGVTVSIAVRLVIDGVDVRVWTPLTDSVTISFARALVLVPTVVPTGATA</sequence>
<reference evidence="1 2" key="1">
    <citation type="submission" date="2019-04" db="EMBL/GenBank/DDBJ databases">
        <title>Draft genome sequences for three unisolated Alnus-infective Frankia Sp+ strains, AgTrS, AiOr and AvVan, the first sequenced Frankia strains able to sporulate in-planta.</title>
        <authorList>
            <person name="Bethencourt L."/>
            <person name="Vautrin F."/>
            <person name="Taib N."/>
            <person name="Dubost A."/>
            <person name="Castro-Garcia L."/>
            <person name="Imbaud O."/>
            <person name="Abrouk D."/>
            <person name="Fournier P."/>
            <person name="Briolay J."/>
            <person name="Nguyen A."/>
            <person name="Normand P."/>
            <person name="Fernandez M.P."/>
            <person name="Brochier-Armanet C."/>
            <person name="Herrera-Belaroussi A."/>
        </authorList>
    </citation>
    <scope>NUCLEOTIDE SEQUENCE [LARGE SCALE GENOMIC DNA]</scope>
    <source>
        <strain evidence="1 2">AvVan</strain>
    </source>
</reference>
<dbReference type="AlphaFoldDB" id="A0A4V3Z6J6"/>
<comment type="caution">
    <text evidence="1">The sequence shown here is derived from an EMBL/GenBank/DDBJ whole genome shotgun (WGS) entry which is preliminary data.</text>
</comment>
<keyword evidence="2" id="KW-1185">Reference proteome</keyword>
<accession>A0A4V3Z6J6</accession>
<name>A0A4V3Z6J6_9ACTN</name>
<proteinExistence type="predicted"/>
<dbReference type="EMBL" id="SSXH01000432">
    <property type="protein sequence ID" value="THJ70229.1"/>
    <property type="molecule type" value="Genomic_DNA"/>
</dbReference>